<dbReference type="SMART" id="SM00342">
    <property type="entry name" value="HTH_ARAC"/>
    <property type="match status" value="1"/>
</dbReference>
<dbReference type="PIRSF" id="PIRSF000408">
    <property type="entry name" value="Alkyltransferas_AdaA"/>
    <property type="match status" value="1"/>
</dbReference>
<dbReference type="RefSeq" id="WP_125649668.1">
    <property type="nucleotide sequence ID" value="NZ_JBHTOH010000089.1"/>
</dbReference>
<accession>A0ABW4BNQ9</accession>
<sequence>MAASTNKFIAPTDQQWQAIVANDHQADDQFWYGVTSTQIFCRPSCASRLPKREHICIFANPDMALAAGFRPCKRCRPTAELVSNQTWVLEIEQVLQQQYAEKLDLNELAKQVHGSESYLRHVYQQLTGQTPQQRLTQIRIEQAQLLLTTTTASIAMIGRQVGWANPAYFIKIFRQQVGMTPRQYRQQFHKSSRI</sequence>
<keyword evidence="5" id="KW-0010">Activator</keyword>
<protein>
    <submittedName>
        <fullName evidence="8">Bifunctional transcriptional activator/DNA repair enzyme AdaA</fullName>
    </submittedName>
</protein>
<dbReference type="InterPro" id="IPR020449">
    <property type="entry name" value="Tscrpt_reg_AraC-type_HTH"/>
</dbReference>
<dbReference type="InterPro" id="IPR009057">
    <property type="entry name" value="Homeodomain-like_sf"/>
</dbReference>
<evidence type="ECO:0000256" key="5">
    <source>
        <dbReference type="ARBA" id="ARBA00023159"/>
    </source>
</evidence>
<evidence type="ECO:0000256" key="6">
    <source>
        <dbReference type="ARBA" id="ARBA00023163"/>
    </source>
</evidence>
<evidence type="ECO:0000259" key="7">
    <source>
        <dbReference type="PROSITE" id="PS01124"/>
    </source>
</evidence>
<dbReference type="PROSITE" id="PS01124">
    <property type="entry name" value="HTH_ARAC_FAMILY_2"/>
    <property type="match status" value="1"/>
</dbReference>
<proteinExistence type="predicted"/>
<keyword evidence="6" id="KW-0804">Transcription</keyword>
<dbReference type="InterPro" id="IPR018060">
    <property type="entry name" value="HTH_AraC"/>
</dbReference>
<dbReference type="EMBL" id="JBHTOH010000089">
    <property type="protein sequence ID" value="MFD1411886.1"/>
    <property type="molecule type" value="Genomic_DNA"/>
</dbReference>
<dbReference type="PANTHER" id="PTHR43280">
    <property type="entry name" value="ARAC-FAMILY TRANSCRIPTIONAL REGULATOR"/>
    <property type="match status" value="1"/>
</dbReference>
<feature type="domain" description="HTH araC/xylS-type" evidence="7">
    <location>
        <begin position="89"/>
        <end position="187"/>
    </location>
</feature>
<dbReference type="PRINTS" id="PR00032">
    <property type="entry name" value="HTHARAC"/>
</dbReference>
<keyword evidence="4" id="KW-0238">DNA-binding</keyword>
<comment type="caution">
    <text evidence="8">The sequence shown here is derived from an EMBL/GenBank/DDBJ whole genome shotgun (WGS) entry which is preliminary data.</text>
</comment>
<organism evidence="8 9">
    <name type="scientific">Lapidilactobacillus gannanensis</name>
    <dbReference type="NCBI Taxonomy" id="2486002"/>
    <lineage>
        <taxon>Bacteria</taxon>
        <taxon>Bacillati</taxon>
        <taxon>Bacillota</taxon>
        <taxon>Bacilli</taxon>
        <taxon>Lactobacillales</taxon>
        <taxon>Lactobacillaceae</taxon>
        <taxon>Lapidilactobacillus</taxon>
    </lineage>
</organism>
<evidence type="ECO:0000313" key="8">
    <source>
        <dbReference type="EMBL" id="MFD1411886.1"/>
    </source>
</evidence>
<dbReference type="Pfam" id="PF02805">
    <property type="entry name" value="Ada_Zn_binding"/>
    <property type="match status" value="1"/>
</dbReference>
<dbReference type="Gene3D" id="1.10.10.60">
    <property type="entry name" value="Homeodomain-like"/>
    <property type="match status" value="2"/>
</dbReference>
<evidence type="ECO:0000256" key="1">
    <source>
        <dbReference type="ARBA" id="ARBA00001947"/>
    </source>
</evidence>
<dbReference type="SUPFAM" id="SSF57884">
    <property type="entry name" value="Ada DNA repair protein, N-terminal domain (N-Ada 10)"/>
    <property type="match status" value="1"/>
</dbReference>
<dbReference type="Gene3D" id="3.40.10.10">
    <property type="entry name" value="DNA Methylphosphotriester Repair Domain"/>
    <property type="match status" value="1"/>
</dbReference>
<dbReference type="SUPFAM" id="SSF46689">
    <property type="entry name" value="Homeodomain-like"/>
    <property type="match status" value="2"/>
</dbReference>
<gene>
    <name evidence="8" type="ORF">ACFQ4R_09850</name>
</gene>
<evidence type="ECO:0000256" key="3">
    <source>
        <dbReference type="ARBA" id="ARBA00023015"/>
    </source>
</evidence>
<keyword evidence="2" id="KW-0808">Transferase</keyword>
<comment type="cofactor">
    <cofactor evidence="1">
        <name>Zn(2+)</name>
        <dbReference type="ChEBI" id="CHEBI:29105"/>
    </cofactor>
</comment>
<dbReference type="InterPro" id="IPR004026">
    <property type="entry name" value="Ada_DNA_repair_Zn-bd"/>
</dbReference>
<evidence type="ECO:0000256" key="2">
    <source>
        <dbReference type="ARBA" id="ARBA00022603"/>
    </source>
</evidence>
<keyword evidence="3" id="KW-0805">Transcription regulation</keyword>
<dbReference type="InterPro" id="IPR016220">
    <property type="entry name" value="Me-P-triester_DNA_alkyl-Trfase"/>
</dbReference>
<name>A0ABW4BNQ9_9LACO</name>
<reference evidence="9" key="1">
    <citation type="journal article" date="2019" name="Int. J. Syst. Evol. Microbiol.">
        <title>The Global Catalogue of Microorganisms (GCM) 10K type strain sequencing project: providing services to taxonomists for standard genome sequencing and annotation.</title>
        <authorList>
            <consortium name="The Broad Institute Genomics Platform"/>
            <consortium name="The Broad Institute Genome Sequencing Center for Infectious Disease"/>
            <person name="Wu L."/>
            <person name="Ma J."/>
        </authorList>
    </citation>
    <scope>NUCLEOTIDE SEQUENCE [LARGE SCALE GENOMIC DNA]</scope>
    <source>
        <strain evidence="9">CCM 8937</strain>
    </source>
</reference>
<keyword evidence="9" id="KW-1185">Reference proteome</keyword>
<dbReference type="Pfam" id="PF12833">
    <property type="entry name" value="HTH_18"/>
    <property type="match status" value="1"/>
</dbReference>
<keyword evidence="2" id="KW-0489">Methyltransferase</keyword>
<evidence type="ECO:0000313" key="9">
    <source>
        <dbReference type="Proteomes" id="UP001597191"/>
    </source>
</evidence>
<dbReference type="PANTHER" id="PTHR43280:SF2">
    <property type="entry name" value="HTH-TYPE TRANSCRIPTIONAL REGULATOR EXSA"/>
    <property type="match status" value="1"/>
</dbReference>
<dbReference type="Proteomes" id="UP001597191">
    <property type="component" value="Unassembled WGS sequence"/>
</dbReference>
<dbReference type="InterPro" id="IPR035451">
    <property type="entry name" value="Ada-like_dom_sf"/>
</dbReference>
<evidence type="ECO:0000256" key="4">
    <source>
        <dbReference type="ARBA" id="ARBA00023125"/>
    </source>
</evidence>